<dbReference type="Gene3D" id="3.50.50.60">
    <property type="entry name" value="FAD/NAD(P)-binding domain"/>
    <property type="match status" value="1"/>
</dbReference>
<dbReference type="GO" id="GO:0071949">
    <property type="term" value="F:FAD binding"/>
    <property type="evidence" value="ECO:0007669"/>
    <property type="project" value="InterPro"/>
</dbReference>
<reference evidence="2 3" key="1">
    <citation type="submission" date="2015-11" db="EMBL/GenBank/DDBJ databases">
        <title>Draft Genome Sequence of the Strain BR 10423 (Rhizobium sp.) isolated from nodules of Mimosa pudica.</title>
        <authorList>
            <person name="Barauna A.C."/>
            <person name="Zilli J.E."/>
            <person name="Simoes-Araujo J.L."/>
            <person name="Reis V.M."/>
            <person name="James E.K."/>
            <person name="Reis F.B.Jr."/>
            <person name="Rouws L.F."/>
            <person name="Passos S.R."/>
            <person name="Gois S.R."/>
        </authorList>
    </citation>
    <scope>NUCLEOTIDE SEQUENCE [LARGE SCALE GENOMIC DNA]</scope>
    <source>
        <strain evidence="2 3">BR10423</strain>
    </source>
</reference>
<dbReference type="InterPro" id="IPR050816">
    <property type="entry name" value="Flavin-dep_Halogenase_NPB"/>
</dbReference>
<protein>
    <recommendedName>
        <fullName evidence="1">FAD-binding domain-containing protein</fullName>
    </recommendedName>
</protein>
<evidence type="ECO:0000313" key="2">
    <source>
        <dbReference type="EMBL" id="KWV59180.1"/>
    </source>
</evidence>
<dbReference type="SUPFAM" id="SSF51905">
    <property type="entry name" value="FAD/NAD(P)-binding domain"/>
    <property type="match status" value="1"/>
</dbReference>
<dbReference type="RefSeq" id="WP_028748386.1">
    <property type="nucleotide sequence ID" value="NZ_LNCD01000014.1"/>
</dbReference>
<dbReference type="Proteomes" id="UP000068164">
    <property type="component" value="Unassembled WGS sequence"/>
</dbReference>
<accession>A0A125QA24</accession>
<gene>
    <name evidence="2" type="ORF">AS026_29195</name>
</gene>
<dbReference type="AlphaFoldDB" id="A0A125QA24"/>
<feature type="domain" description="FAD-binding" evidence="1">
    <location>
        <begin position="5"/>
        <end position="181"/>
    </location>
</feature>
<dbReference type="PANTHER" id="PTHR43747">
    <property type="entry name" value="FAD-BINDING PROTEIN"/>
    <property type="match status" value="1"/>
</dbReference>
<comment type="caution">
    <text evidence="2">The sequence shown here is derived from an EMBL/GenBank/DDBJ whole genome shotgun (WGS) entry which is preliminary data.</text>
</comment>
<dbReference type="Pfam" id="PF01494">
    <property type="entry name" value="FAD_binding_3"/>
    <property type="match status" value="1"/>
</dbReference>
<evidence type="ECO:0000259" key="1">
    <source>
        <dbReference type="Pfam" id="PF01494"/>
    </source>
</evidence>
<dbReference type="InterPro" id="IPR036188">
    <property type="entry name" value="FAD/NAD-bd_sf"/>
</dbReference>
<proteinExistence type="predicted"/>
<dbReference type="InterPro" id="IPR002938">
    <property type="entry name" value="FAD-bd"/>
</dbReference>
<dbReference type="PANTHER" id="PTHR43747:SF1">
    <property type="entry name" value="SLR1998 PROTEIN"/>
    <property type="match status" value="1"/>
</dbReference>
<organism evidence="2 3">
    <name type="scientific">Rhizobium altiplani</name>
    <dbReference type="NCBI Taxonomy" id="1864509"/>
    <lineage>
        <taxon>Bacteria</taxon>
        <taxon>Pseudomonadati</taxon>
        <taxon>Pseudomonadota</taxon>
        <taxon>Alphaproteobacteria</taxon>
        <taxon>Hyphomicrobiales</taxon>
        <taxon>Rhizobiaceae</taxon>
        <taxon>Rhizobium/Agrobacterium group</taxon>
        <taxon>Rhizobium</taxon>
    </lineage>
</organism>
<keyword evidence="3" id="KW-1185">Reference proteome</keyword>
<name>A0A125QA24_9HYPH</name>
<dbReference type="Gene3D" id="3.30.9.100">
    <property type="match status" value="1"/>
</dbReference>
<evidence type="ECO:0000313" key="3">
    <source>
        <dbReference type="Proteomes" id="UP000068164"/>
    </source>
</evidence>
<dbReference type="OrthoDB" id="103324at2"/>
<dbReference type="EMBL" id="LNCD01000014">
    <property type="protein sequence ID" value="KWV59180.1"/>
    <property type="molecule type" value="Genomic_DNA"/>
</dbReference>
<sequence length="353" mass="37769">MILNADVVVAGGGHAGCAAAITLSGSGKTVVLLRRAFTDKGLPETLSPAAVPILVQLGLNREQIDCAFPRLNARLSQWGRGSFQSIDMLPNSHAPLLLGKSELDAQLISAVRRSSCQIVEIERIEAALISDDGILVRSRTANGAICLVRAQAAIEATGRSSSLARQFGVRRKIHDSLVSFWISGETWGALSHATLTATVGDGWIFFAPNDPGRGSIGYFTAGSRLRKKPSAASIAKRALSIPDLAACIEFKGWCGSAVTTCNSTMSALNQPYGDGWIACGDALQTLDPLASSGNFLALRQGLDAANVLSSIDRHERMDRLRKYCGDAREDFETVLSRRSRFYGTSEQLRTATM</sequence>